<evidence type="ECO:0000313" key="2">
    <source>
        <dbReference type="EMBL" id="KAK4270633.1"/>
    </source>
</evidence>
<evidence type="ECO:0000256" key="1">
    <source>
        <dbReference type="SAM" id="SignalP"/>
    </source>
</evidence>
<gene>
    <name evidence="2" type="ORF">QN277_019416</name>
</gene>
<dbReference type="PANTHER" id="PTHR35630">
    <property type="entry name" value="LEGUMINOSIN GROUP486 SECRETED PEPTIDE"/>
    <property type="match status" value="1"/>
</dbReference>
<accession>A0AAE1JJB5</accession>
<name>A0AAE1JJB5_9FABA</name>
<dbReference type="AlphaFoldDB" id="A0AAE1JJB5"/>
<organism evidence="2 3">
    <name type="scientific">Acacia crassicarpa</name>
    <name type="common">northern wattle</name>
    <dbReference type="NCBI Taxonomy" id="499986"/>
    <lineage>
        <taxon>Eukaryota</taxon>
        <taxon>Viridiplantae</taxon>
        <taxon>Streptophyta</taxon>
        <taxon>Embryophyta</taxon>
        <taxon>Tracheophyta</taxon>
        <taxon>Spermatophyta</taxon>
        <taxon>Magnoliopsida</taxon>
        <taxon>eudicotyledons</taxon>
        <taxon>Gunneridae</taxon>
        <taxon>Pentapetalae</taxon>
        <taxon>rosids</taxon>
        <taxon>fabids</taxon>
        <taxon>Fabales</taxon>
        <taxon>Fabaceae</taxon>
        <taxon>Caesalpinioideae</taxon>
        <taxon>mimosoid clade</taxon>
        <taxon>Acacieae</taxon>
        <taxon>Acacia</taxon>
    </lineage>
</organism>
<keyword evidence="1" id="KW-0732">Signal</keyword>
<feature type="signal peptide" evidence="1">
    <location>
        <begin position="1"/>
        <end position="20"/>
    </location>
</feature>
<reference evidence="2" key="1">
    <citation type="submission" date="2023-10" db="EMBL/GenBank/DDBJ databases">
        <title>Chromosome-level genome of the transformable northern wattle, Acacia crassicarpa.</title>
        <authorList>
            <person name="Massaro I."/>
            <person name="Sinha N.R."/>
            <person name="Poethig S."/>
            <person name="Leichty A.R."/>
        </authorList>
    </citation>
    <scope>NUCLEOTIDE SEQUENCE</scope>
    <source>
        <strain evidence="2">Acra3RX</strain>
        <tissue evidence="2">Leaf</tissue>
    </source>
</reference>
<keyword evidence="3" id="KW-1185">Reference proteome</keyword>
<dbReference type="PANTHER" id="PTHR35630:SF2">
    <property type="entry name" value="LEGUMINOSIN GROUP486 SECRETED PEPTIDE"/>
    <property type="match status" value="1"/>
</dbReference>
<dbReference type="Proteomes" id="UP001293593">
    <property type="component" value="Unassembled WGS sequence"/>
</dbReference>
<proteinExistence type="predicted"/>
<evidence type="ECO:0000313" key="3">
    <source>
        <dbReference type="Proteomes" id="UP001293593"/>
    </source>
</evidence>
<dbReference type="EMBL" id="JAWXYG010000005">
    <property type="protein sequence ID" value="KAK4270633.1"/>
    <property type="molecule type" value="Genomic_DNA"/>
</dbReference>
<feature type="chain" id="PRO_5041954856" evidence="1">
    <location>
        <begin position="21"/>
        <end position="144"/>
    </location>
</feature>
<sequence length="144" mass="16161">MHKSTLVLFLLFLLVLTATATSRSSNKQQNEQRQEEGPDINLSMVDIRNDLPPNSPRLFVVGSFQSTEAQIDPGKSYNFVAGGKPEDGIVIMENQCASFLAFDPSVELGRHAIFWSVRSDGLYHSWDRSNWQKKASWQPGDNCT</sequence>
<comment type="caution">
    <text evidence="2">The sequence shown here is derived from an EMBL/GenBank/DDBJ whole genome shotgun (WGS) entry which is preliminary data.</text>
</comment>
<protein>
    <submittedName>
        <fullName evidence="2">Uncharacterized protein</fullName>
    </submittedName>
</protein>